<reference evidence="2 3" key="1">
    <citation type="journal article" date="2016" name="Nat. Commun.">
        <title>Thousands of microbial genomes shed light on interconnected biogeochemical processes in an aquifer system.</title>
        <authorList>
            <person name="Anantharaman K."/>
            <person name="Brown C.T."/>
            <person name="Hug L.A."/>
            <person name="Sharon I."/>
            <person name="Castelle C.J."/>
            <person name="Probst A.J."/>
            <person name="Thomas B.C."/>
            <person name="Singh A."/>
            <person name="Wilkins M.J."/>
            <person name="Karaoz U."/>
            <person name="Brodie E.L."/>
            <person name="Williams K.H."/>
            <person name="Hubbard S.S."/>
            <person name="Banfield J.F."/>
        </authorList>
    </citation>
    <scope>NUCLEOTIDE SEQUENCE [LARGE SCALE GENOMIC DNA]</scope>
</reference>
<dbReference type="AlphaFoldDB" id="A0A1F5YTB8"/>
<feature type="non-terminal residue" evidence="2">
    <location>
        <position position="1"/>
    </location>
</feature>
<dbReference type="Pfam" id="PF00550">
    <property type="entry name" value="PP-binding"/>
    <property type="match status" value="1"/>
</dbReference>
<gene>
    <name evidence="2" type="ORF">A2W14_01805</name>
</gene>
<accession>A0A1F5YTB8</accession>
<evidence type="ECO:0000313" key="3">
    <source>
        <dbReference type="Proteomes" id="UP000176665"/>
    </source>
</evidence>
<dbReference type="Gene3D" id="1.10.1200.10">
    <property type="entry name" value="ACP-like"/>
    <property type="match status" value="1"/>
</dbReference>
<dbReference type="InterPro" id="IPR009081">
    <property type="entry name" value="PP-bd_ACP"/>
</dbReference>
<evidence type="ECO:0000313" key="2">
    <source>
        <dbReference type="EMBL" id="OGG03354.1"/>
    </source>
</evidence>
<dbReference type="STRING" id="1798371.A2W14_01805"/>
<feature type="domain" description="Carrier" evidence="1">
    <location>
        <begin position="1"/>
        <end position="76"/>
    </location>
</feature>
<comment type="caution">
    <text evidence="2">The sequence shown here is derived from an EMBL/GenBank/DDBJ whole genome shotgun (WGS) entry which is preliminary data.</text>
</comment>
<evidence type="ECO:0000259" key="1">
    <source>
        <dbReference type="PROSITE" id="PS50075"/>
    </source>
</evidence>
<dbReference type="EMBL" id="MFJA01000028">
    <property type="protein sequence ID" value="OGG03354.1"/>
    <property type="molecule type" value="Genomic_DNA"/>
</dbReference>
<protein>
    <recommendedName>
        <fullName evidence="1">Carrier domain-containing protein</fullName>
    </recommendedName>
</protein>
<name>A0A1F5YTB8_9BACT</name>
<dbReference type="InterPro" id="IPR036736">
    <property type="entry name" value="ACP-like_sf"/>
</dbReference>
<dbReference type="SUPFAM" id="SSF47336">
    <property type="entry name" value="ACP-like"/>
    <property type="match status" value="1"/>
</dbReference>
<sequence length="79" mass="8954">KTINKLKKIIAEKFGVSQDLINKEADLAGDLNLGSLEISDLLSIIVREFDLHIDENDQIEQVKTVDDLLNLIENYSEEL</sequence>
<dbReference type="Proteomes" id="UP000176665">
    <property type="component" value="Unassembled WGS sequence"/>
</dbReference>
<dbReference type="PROSITE" id="PS50075">
    <property type="entry name" value="CARRIER"/>
    <property type="match status" value="1"/>
</dbReference>
<proteinExistence type="predicted"/>
<organism evidence="2 3">
    <name type="scientific">Candidatus Gottesmanbacteria bacterium RBG_16_37_8</name>
    <dbReference type="NCBI Taxonomy" id="1798371"/>
    <lineage>
        <taxon>Bacteria</taxon>
        <taxon>Candidatus Gottesmaniibacteriota</taxon>
    </lineage>
</organism>